<evidence type="ECO:0000256" key="5">
    <source>
        <dbReference type="ARBA" id="ARBA00023136"/>
    </source>
</evidence>
<dbReference type="PANTHER" id="PTHR23513:SF6">
    <property type="entry name" value="MAJOR FACILITATOR SUPERFAMILY ASSOCIATED DOMAIN-CONTAINING PROTEIN"/>
    <property type="match status" value="1"/>
</dbReference>
<evidence type="ECO:0000259" key="7">
    <source>
        <dbReference type="PROSITE" id="PS50850"/>
    </source>
</evidence>
<dbReference type="Gene3D" id="1.20.1250.20">
    <property type="entry name" value="MFS general substrate transporter like domains"/>
    <property type="match status" value="1"/>
</dbReference>
<keyword evidence="2" id="KW-1003">Cell membrane</keyword>
<dbReference type="PANTHER" id="PTHR23513">
    <property type="entry name" value="INTEGRAL MEMBRANE EFFLUX PROTEIN-RELATED"/>
    <property type="match status" value="1"/>
</dbReference>
<name>A0ABX7TXD9_STRCY</name>
<keyword evidence="9" id="KW-1185">Reference proteome</keyword>
<feature type="transmembrane region" description="Helical" evidence="6">
    <location>
        <begin position="298"/>
        <end position="316"/>
    </location>
</feature>
<sequence>MKAAEAEVGYTSTNWVPLLKYRDFSLLWTSQAASQLGSAASILAFPLLVLSIHGSAVQAGAVGTVQAVIRAVLQLPAGALTDRWNRRHLMLGCDAGRTALFITLGVAILTGHVSLPLVFAISGAAAILDVLFGPAETAAISQLVPTERVSEAFARNEARSYAASLAGPSLGGFLYSVGRAAPFLFDALSYLVSFISITAIRKPLQHSRTDRSDSSLVSDIREGLKYVAGSPFLRAVIFVATPVNFALTSAQFSVVLTLRENSYPPFLLGMAQGIIAVGGLLGAISAAWIQRRASFRTLLVIAVSALFALLIVSALLTGNFYMVFPLTLGLFLAPAINAALFGRLATTTPDHLQGRVISVVVLSATVVASTAPLAAGLFIERLGSAAAMTVCVAATGLSLISALCLGGLRSPALIAEDSVLGE</sequence>
<accession>A0ABX7TXD9</accession>
<evidence type="ECO:0000256" key="6">
    <source>
        <dbReference type="SAM" id="Phobius"/>
    </source>
</evidence>
<keyword evidence="5 6" id="KW-0472">Membrane</keyword>
<feature type="transmembrane region" description="Helical" evidence="6">
    <location>
        <begin position="356"/>
        <end position="379"/>
    </location>
</feature>
<keyword evidence="4 6" id="KW-1133">Transmembrane helix</keyword>
<feature type="transmembrane region" description="Helical" evidence="6">
    <location>
        <begin position="266"/>
        <end position="289"/>
    </location>
</feature>
<dbReference type="EMBL" id="CP071839">
    <property type="protein sequence ID" value="QTE01440.1"/>
    <property type="molecule type" value="Genomic_DNA"/>
</dbReference>
<evidence type="ECO:0000256" key="3">
    <source>
        <dbReference type="ARBA" id="ARBA00022692"/>
    </source>
</evidence>
<feature type="transmembrane region" description="Helical" evidence="6">
    <location>
        <begin position="232"/>
        <end position="254"/>
    </location>
</feature>
<comment type="subcellular location">
    <subcellularLocation>
        <location evidence="1">Cell membrane</location>
        <topology evidence="1">Multi-pass membrane protein</topology>
    </subcellularLocation>
</comment>
<dbReference type="SUPFAM" id="SSF103473">
    <property type="entry name" value="MFS general substrate transporter"/>
    <property type="match status" value="1"/>
</dbReference>
<dbReference type="RefSeq" id="WP_208034886.1">
    <property type="nucleotide sequence ID" value="NZ_CP071839.1"/>
</dbReference>
<protein>
    <submittedName>
        <fullName evidence="8">Multidrug-efflux transporter</fullName>
    </submittedName>
</protein>
<dbReference type="InterPro" id="IPR020846">
    <property type="entry name" value="MFS_dom"/>
</dbReference>
<dbReference type="InterPro" id="IPR011701">
    <property type="entry name" value="MFS"/>
</dbReference>
<evidence type="ECO:0000313" key="9">
    <source>
        <dbReference type="Proteomes" id="UP000663908"/>
    </source>
</evidence>
<evidence type="ECO:0000256" key="2">
    <source>
        <dbReference type="ARBA" id="ARBA00022475"/>
    </source>
</evidence>
<keyword evidence="3 6" id="KW-0812">Transmembrane</keyword>
<feature type="transmembrane region" description="Helical" evidence="6">
    <location>
        <begin position="322"/>
        <end position="344"/>
    </location>
</feature>
<dbReference type="InterPro" id="IPR036259">
    <property type="entry name" value="MFS_trans_sf"/>
</dbReference>
<feature type="domain" description="Major facilitator superfamily (MFS) profile" evidence="7">
    <location>
        <begin position="9"/>
        <end position="410"/>
    </location>
</feature>
<dbReference type="CDD" id="cd06173">
    <property type="entry name" value="MFS_MefA_like"/>
    <property type="match status" value="1"/>
</dbReference>
<dbReference type="PROSITE" id="PS50850">
    <property type="entry name" value="MFS"/>
    <property type="match status" value="1"/>
</dbReference>
<evidence type="ECO:0000256" key="1">
    <source>
        <dbReference type="ARBA" id="ARBA00004651"/>
    </source>
</evidence>
<dbReference type="Pfam" id="PF07690">
    <property type="entry name" value="MFS_1"/>
    <property type="match status" value="1"/>
</dbReference>
<organism evidence="8 9">
    <name type="scientific">Streptomyces cyanogenus</name>
    <dbReference type="NCBI Taxonomy" id="80860"/>
    <lineage>
        <taxon>Bacteria</taxon>
        <taxon>Bacillati</taxon>
        <taxon>Actinomycetota</taxon>
        <taxon>Actinomycetes</taxon>
        <taxon>Kitasatosporales</taxon>
        <taxon>Streptomycetaceae</taxon>
        <taxon>Streptomyces</taxon>
    </lineage>
</organism>
<evidence type="ECO:0000313" key="8">
    <source>
        <dbReference type="EMBL" id="QTE01440.1"/>
    </source>
</evidence>
<feature type="transmembrane region" description="Helical" evidence="6">
    <location>
        <begin position="385"/>
        <end position="408"/>
    </location>
</feature>
<reference evidence="8 9" key="1">
    <citation type="submission" date="2021-03" db="EMBL/GenBank/DDBJ databases">
        <title>Complete genome sequence of Streptomyces cyanogenus S136, producer of anticancer angucycline landomycin A.</title>
        <authorList>
            <person name="Hrab P."/>
            <person name="Ruckert C."/>
            <person name="Busche T."/>
            <person name="Ostash I."/>
            <person name="Kalinowski J."/>
            <person name="Fedorenko V."/>
            <person name="Yushchuk O."/>
            <person name="Ostash B."/>
        </authorList>
    </citation>
    <scope>NUCLEOTIDE SEQUENCE [LARGE SCALE GENOMIC DNA]</scope>
    <source>
        <strain evidence="8 9">S136</strain>
    </source>
</reference>
<feature type="transmembrane region" description="Helical" evidence="6">
    <location>
        <begin position="180"/>
        <end position="200"/>
    </location>
</feature>
<gene>
    <name evidence="8" type="ORF">S1361_29200</name>
</gene>
<evidence type="ECO:0000256" key="4">
    <source>
        <dbReference type="ARBA" id="ARBA00022989"/>
    </source>
</evidence>
<proteinExistence type="predicted"/>
<feature type="transmembrane region" description="Helical" evidence="6">
    <location>
        <begin position="99"/>
        <end position="128"/>
    </location>
</feature>
<dbReference type="Proteomes" id="UP000663908">
    <property type="component" value="Chromosome"/>
</dbReference>